<evidence type="ECO:0000313" key="1">
    <source>
        <dbReference type="EMBL" id="KAJ7994271.1"/>
    </source>
</evidence>
<accession>A0ACC2FSE7</accession>
<sequence>MSGLALSSGRFIRFRIMSGVGSESGPRPNPPDGTEKERHPDTGGEDLQREGPNNKDTDEMTDHVSGPNWESQTDQSTIRGHQTASLVDTTTSMPPFQKQSSVKMNALTLEWAFGMNQALPVFSLQDKDRLVILYGGSHVAVIYDKTSNSQHLLQGHSSPISCLCVSEDRRWLVTADRGREHLVIIWDSFSGIPVQTFFDSHPGEGVAALALSKDSKYLVTVGAGKVQRVCIWDWTNETENPLCRTELNPKFGFQDKQHLDFIAPELLDKTFNKAVGMLSQSVFHWKGLQALTATAQGNLVLWDMVRGSSRSLVRRAVKLIPLQKDGITVLTLTDSFIVTGDTLGHVKFYDENFKLINWYSEYNLDPITSISFSSEVPPESSRGCSVRDCTLEAKPFVVRNFVLSTDSATVVQVTAGVLQTLLREHREALHAVACHPHHPRVAMGSHSGVLKVWDYERKVSICSRVFETDEQIQCIAYDPKGFYLAVGFVSGAVLILDACSLQNEAEASFKYSPDCITHITFSPDSLYLATADTGKAVMVFRMSSGKGVHCWTYLGRHHSHYEPIKDLLFGLYLDSTKPRLLSLGMDRRLVEYDLANSKQDELLILSSEQIEQSAVPTCMAWYPPLTTEDFLITASNLHKMKLFNSTTKMCRKTLLGPTYGSPVQKMVVLPFSKDRDPNSHYMAYITKDKVGLQILPVDGNPYKSSALVCQPAGVSAMACSYDGRYVFTAGGSDSMVLSWEISLNALEAAALLGGKDLVPFYTLLEGGKDGELFKEMEDFFYYCQLRNQGIDSMEVRKVASRIPVTQVPFVMRALGFFPTEQELEDMQNEVKFSKYAETGRYEVDIDLEEFIKLYVNHRPAFGISREELFHAFRVLGDATETGTPVVKRDELLKLLQDRGEHMTEDELAECFTTLLVHKPEGTGSDLRVFNGSGYTLEQDIPEEISMELFARDILGFPIDSREGILTESEIV</sequence>
<gene>
    <name evidence="1" type="ORF">DPEC_G00264160</name>
</gene>
<proteinExistence type="predicted"/>
<organism evidence="1 2">
    <name type="scientific">Dallia pectoralis</name>
    <name type="common">Alaska blackfish</name>
    <dbReference type="NCBI Taxonomy" id="75939"/>
    <lineage>
        <taxon>Eukaryota</taxon>
        <taxon>Metazoa</taxon>
        <taxon>Chordata</taxon>
        <taxon>Craniata</taxon>
        <taxon>Vertebrata</taxon>
        <taxon>Euteleostomi</taxon>
        <taxon>Actinopterygii</taxon>
        <taxon>Neopterygii</taxon>
        <taxon>Teleostei</taxon>
        <taxon>Protacanthopterygii</taxon>
        <taxon>Esociformes</taxon>
        <taxon>Umbridae</taxon>
        <taxon>Dallia</taxon>
    </lineage>
</organism>
<keyword evidence="2" id="KW-1185">Reference proteome</keyword>
<comment type="caution">
    <text evidence="1">The sequence shown here is derived from an EMBL/GenBank/DDBJ whole genome shotgun (WGS) entry which is preliminary data.</text>
</comment>
<evidence type="ECO:0000313" key="2">
    <source>
        <dbReference type="Proteomes" id="UP001157502"/>
    </source>
</evidence>
<reference evidence="1" key="1">
    <citation type="submission" date="2021-05" db="EMBL/GenBank/DDBJ databases">
        <authorList>
            <person name="Pan Q."/>
            <person name="Jouanno E."/>
            <person name="Zahm M."/>
            <person name="Klopp C."/>
            <person name="Cabau C."/>
            <person name="Louis A."/>
            <person name="Berthelot C."/>
            <person name="Parey E."/>
            <person name="Roest Crollius H."/>
            <person name="Montfort J."/>
            <person name="Robinson-Rechavi M."/>
            <person name="Bouchez O."/>
            <person name="Lampietro C."/>
            <person name="Lopez Roques C."/>
            <person name="Donnadieu C."/>
            <person name="Postlethwait J."/>
            <person name="Bobe J."/>
            <person name="Dillon D."/>
            <person name="Chandos A."/>
            <person name="von Hippel F."/>
            <person name="Guiguen Y."/>
        </authorList>
    </citation>
    <scope>NUCLEOTIDE SEQUENCE</scope>
    <source>
        <strain evidence="1">YG-Jan2019</strain>
    </source>
</reference>
<dbReference type="EMBL" id="CM055750">
    <property type="protein sequence ID" value="KAJ7994271.1"/>
    <property type="molecule type" value="Genomic_DNA"/>
</dbReference>
<name>A0ACC2FSE7_DALPE</name>
<protein>
    <submittedName>
        <fullName evidence="1">Uncharacterized protein</fullName>
    </submittedName>
</protein>
<dbReference type="Proteomes" id="UP001157502">
    <property type="component" value="Chromosome 23"/>
</dbReference>